<evidence type="ECO:0000313" key="4">
    <source>
        <dbReference type="EMBL" id="WGW13036.1"/>
    </source>
</evidence>
<name>A0ABY8QX85_9MICO</name>
<gene>
    <name evidence="4" type="ORF">LWF01_04475</name>
</gene>
<feature type="transmembrane region" description="Helical" evidence="2">
    <location>
        <begin position="132"/>
        <end position="149"/>
    </location>
</feature>
<feature type="transmembrane region" description="Helical" evidence="2">
    <location>
        <begin position="44"/>
        <end position="65"/>
    </location>
</feature>
<keyword evidence="5" id="KW-1185">Reference proteome</keyword>
<dbReference type="EMBL" id="CP090958">
    <property type="protein sequence ID" value="WGW13036.1"/>
    <property type="molecule type" value="Genomic_DNA"/>
</dbReference>
<feature type="compositionally biased region" description="Basic and acidic residues" evidence="1">
    <location>
        <begin position="1"/>
        <end position="11"/>
    </location>
</feature>
<organism evidence="4 5">
    <name type="scientific">Saxibacter everestensis</name>
    <dbReference type="NCBI Taxonomy" id="2909229"/>
    <lineage>
        <taxon>Bacteria</taxon>
        <taxon>Bacillati</taxon>
        <taxon>Actinomycetota</taxon>
        <taxon>Actinomycetes</taxon>
        <taxon>Micrococcales</taxon>
        <taxon>Brevibacteriaceae</taxon>
        <taxon>Saxibacter</taxon>
    </lineage>
</organism>
<dbReference type="Proteomes" id="UP001209083">
    <property type="component" value="Chromosome"/>
</dbReference>
<reference evidence="4 5" key="1">
    <citation type="submission" date="2023-05" db="EMBL/GenBank/DDBJ databases">
        <title>Lithophilousrod everest ZFBP1038 complete genpme.</title>
        <authorList>
            <person name="Tian M."/>
        </authorList>
    </citation>
    <scope>NUCLEOTIDE SEQUENCE [LARGE SCALE GENOMIC DNA]</scope>
    <source>
        <strain evidence="4 5">ZFBP1038</strain>
    </source>
</reference>
<protein>
    <submittedName>
        <fullName evidence="4">DUF1206 domain-containing protein</fullName>
    </submittedName>
</protein>
<sequence>MVTGKGAKDAADDASESAAHAGKQAGNAARQAGDSKTLETVGRWGFFFSGLLHVLIGLLALRIGFGGSGGNADQTGALAEIAGKPGGAAVLWVAVCAFFALGLWQVTEILFGARAAKDREKLKHRAKSLGQAIVYFALGSSALTFALGGSKDSGKQSSGVSAQLMQSTAGKGVLIVGGAIILGVGVYYVVKGLRQKHREQLKDTSSTLGRTVVWLGTIGYPAKGVALGVVGILFAFAAITADPKKAQGIDAAVKTLGSSPAGSVLLIIVGLGVIVFGLYLMGRTKTGKM</sequence>
<evidence type="ECO:0000256" key="1">
    <source>
        <dbReference type="SAM" id="MobiDB-lite"/>
    </source>
</evidence>
<feature type="transmembrane region" description="Helical" evidence="2">
    <location>
        <begin position="89"/>
        <end position="111"/>
    </location>
</feature>
<dbReference type="InterPro" id="IPR009597">
    <property type="entry name" value="DUF1206"/>
</dbReference>
<feature type="domain" description="DUF1206" evidence="3">
    <location>
        <begin position="45"/>
        <end position="107"/>
    </location>
</feature>
<feature type="transmembrane region" description="Helical" evidence="2">
    <location>
        <begin position="169"/>
        <end position="190"/>
    </location>
</feature>
<feature type="region of interest" description="Disordered" evidence="1">
    <location>
        <begin position="1"/>
        <end position="32"/>
    </location>
</feature>
<keyword evidence="2" id="KW-1133">Transmembrane helix</keyword>
<keyword evidence="2" id="KW-0812">Transmembrane</keyword>
<keyword evidence="2" id="KW-0472">Membrane</keyword>
<accession>A0ABY8QX85</accession>
<feature type="transmembrane region" description="Helical" evidence="2">
    <location>
        <begin position="211"/>
        <end position="241"/>
    </location>
</feature>
<evidence type="ECO:0000256" key="2">
    <source>
        <dbReference type="SAM" id="Phobius"/>
    </source>
</evidence>
<feature type="compositionally biased region" description="Low complexity" evidence="1">
    <location>
        <begin position="16"/>
        <end position="29"/>
    </location>
</feature>
<dbReference type="Pfam" id="PF06724">
    <property type="entry name" value="DUF1206"/>
    <property type="match status" value="3"/>
</dbReference>
<evidence type="ECO:0000313" key="5">
    <source>
        <dbReference type="Proteomes" id="UP001209083"/>
    </source>
</evidence>
<dbReference type="RefSeq" id="WP_349639844.1">
    <property type="nucleotide sequence ID" value="NZ_CP090958.1"/>
</dbReference>
<evidence type="ECO:0000259" key="3">
    <source>
        <dbReference type="Pfam" id="PF06724"/>
    </source>
</evidence>
<proteinExistence type="predicted"/>
<feature type="transmembrane region" description="Helical" evidence="2">
    <location>
        <begin position="261"/>
        <end position="281"/>
    </location>
</feature>
<feature type="domain" description="DUF1206" evidence="3">
    <location>
        <begin position="129"/>
        <end position="194"/>
    </location>
</feature>
<feature type="domain" description="DUF1206" evidence="3">
    <location>
        <begin position="218"/>
        <end position="281"/>
    </location>
</feature>